<evidence type="ECO:0000313" key="6">
    <source>
        <dbReference type="Proteomes" id="UP001328107"/>
    </source>
</evidence>
<name>A0AAN4Z5N9_9BILA</name>
<dbReference type="Gene3D" id="2.60.34.10">
    <property type="entry name" value="Substrate Binding Domain Of DNAk, Chain A, domain 1"/>
    <property type="match status" value="1"/>
</dbReference>
<dbReference type="PANTHER" id="PTHR19375">
    <property type="entry name" value="HEAT SHOCK PROTEIN 70KDA"/>
    <property type="match status" value="1"/>
</dbReference>
<dbReference type="SUPFAM" id="SSF53067">
    <property type="entry name" value="Actin-like ATPase domain"/>
    <property type="match status" value="2"/>
</dbReference>
<comment type="similarity">
    <text evidence="1 4">Belongs to the heat shock protein 70 family.</text>
</comment>
<evidence type="ECO:0000256" key="1">
    <source>
        <dbReference type="ARBA" id="ARBA00007381"/>
    </source>
</evidence>
<dbReference type="GO" id="GO:0005524">
    <property type="term" value="F:ATP binding"/>
    <property type="evidence" value="ECO:0007669"/>
    <property type="project" value="UniProtKB-KW"/>
</dbReference>
<dbReference type="PRINTS" id="PR00301">
    <property type="entry name" value="HEATSHOCK70"/>
</dbReference>
<keyword evidence="2 4" id="KW-0547">Nucleotide-binding</keyword>
<comment type="caution">
    <text evidence="5">The sequence shown here is derived from an EMBL/GenBank/DDBJ whole genome shotgun (WGS) entry which is preliminary data.</text>
</comment>
<protein>
    <submittedName>
        <fullName evidence="5">Uncharacterized protein</fullName>
    </submittedName>
</protein>
<keyword evidence="3 4" id="KW-0067">ATP-binding</keyword>
<dbReference type="InterPro" id="IPR013126">
    <property type="entry name" value="Hsp_70_fam"/>
</dbReference>
<organism evidence="5 6">
    <name type="scientific">Pristionchus mayeri</name>
    <dbReference type="NCBI Taxonomy" id="1317129"/>
    <lineage>
        <taxon>Eukaryota</taxon>
        <taxon>Metazoa</taxon>
        <taxon>Ecdysozoa</taxon>
        <taxon>Nematoda</taxon>
        <taxon>Chromadorea</taxon>
        <taxon>Rhabditida</taxon>
        <taxon>Rhabditina</taxon>
        <taxon>Diplogasteromorpha</taxon>
        <taxon>Diplogasteroidea</taxon>
        <taxon>Neodiplogasteridae</taxon>
        <taxon>Pristionchus</taxon>
    </lineage>
</organism>
<dbReference type="InterPro" id="IPR018181">
    <property type="entry name" value="Heat_shock_70_CS"/>
</dbReference>
<reference evidence="6" key="1">
    <citation type="submission" date="2022-10" db="EMBL/GenBank/DDBJ databases">
        <title>Genome assembly of Pristionchus species.</title>
        <authorList>
            <person name="Yoshida K."/>
            <person name="Sommer R.J."/>
        </authorList>
    </citation>
    <scope>NUCLEOTIDE SEQUENCE [LARGE SCALE GENOMIC DNA]</scope>
    <source>
        <strain evidence="6">RS5460</strain>
    </source>
</reference>
<sequence length="604" mass="67322">MPKAIGIDLGTTFSCAAYMKGDATVEVVKNHYGNKITPSVVHFGRMFREVGEEAQAKRGSDPQNTVFQIKRFMGRSADDVEIRKRPYPFEILSTRRGDAAIRVTPRVEIGKEAVESKTYCPEQISSYILKYMMVLAIEEIGCDVKDAVITVPANFNNAQRQATKDAGEMAGLNVLRIINEPTAAALAYGYGLNSQKKRVVLVYDLGGGTFDVSIVRCQGLESDVLSTAGVTDLGGEDFDRLLFEYSSAELNERGITILPEEEFGLYKSCEEAKKTLSVSERATIELFKNGKSCACEITRSTFEELCINLFEKTIECVEDAINEARVDKESIDDIVLVGGSSRIPKVQQMVRGFFGHKELKFNIPPDHAVAVGAAILAESLSSNVETERSSIRGAVKLADVLPFSLGTNVSYDTFSVILRRNTQYPTSNMEYYSNGDDDQDEMHFLIIEGESARYSENRILGICKIPVQEKPVGENTVMTTFSVDENGILSVHVKDVDTGEERSAKVQTSRLTDEERLAMVRNARLEEEYEMIQRANYEARTAFGEAVHSVKRTVHKTYSDEKKAELKKLIEREESWIEGKNPSNEDLIARASTIKEKLTQIMKP</sequence>
<dbReference type="Gene3D" id="3.90.640.10">
    <property type="entry name" value="Actin, Chain A, domain 4"/>
    <property type="match status" value="1"/>
</dbReference>
<dbReference type="Proteomes" id="UP001328107">
    <property type="component" value="Unassembled WGS sequence"/>
</dbReference>
<keyword evidence="6" id="KW-1185">Reference proteome</keyword>
<evidence type="ECO:0000256" key="3">
    <source>
        <dbReference type="ARBA" id="ARBA00022840"/>
    </source>
</evidence>
<dbReference type="SUPFAM" id="SSF100920">
    <property type="entry name" value="Heat shock protein 70kD (HSP70), peptide-binding domain"/>
    <property type="match status" value="1"/>
</dbReference>
<accession>A0AAN4Z5N9</accession>
<evidence type="ECO:0000313" key="5">
    <source>
        <dbReference type="EMBL" id="GMR32981.1"/>
    </source>
</evidence>
<dbReference type="InterPro" id="IPR029047">
    <property type="entry name" value="HSP70_peptide-bd_sf"/>
</dbReference>
<dbReference type="AlphaFoldDB" id="A0AAN4Z5N9"/>
<proteinExistence type="inferred from homology"/>
<dbReference type="Gene3D" id="3.30.420.40">
    <property type="match status" value="2"/>
</dbReference>
<dbReference type="InterPro" id="IPR043129">
    <property type="entry name" value="ATPase_NBD"/>
</dbReference>
<dbReference type="PROSITE" id="PS01036">
    <property type="entry name" value="HSP70_3"/>
    <property type="match status" value="1"/>
</dbReference>
<dbReference type="CDD" id="cd24028">
    <property type="entry name" value="ASKHA_NBD_HSP70_HSPA1-like"/>
    <property type="match status" value="1"/>
</dbReference>
<dbReference type="EMBL" id="BTRK01000001">
    <property type="protein sequence ID" value="GMR32981.1"/>
    <property type="molecule type" value="Genomic_DNA"/>
</dbReference>
<evidence type="ECO:0000256" key="4">
    <source>
        <dbReference type="RuleBase" id="RU003322"/>
    </source>
</evidence>
<evidence type="ECO:0000256" key="2">
    <source>
        <dbReference type="ARBA" id="ARBA00022741"/>
    </source>
</evidence>
<dbReference type="GO" id="GO:0006950">
    <property type="term" value="P:response to stress"/>
    <property type="evidence" value="ECO:0007669"/>
    <property type="project" value="UniProtKB-ARBA"/>
</dbReference>
<dbReference type="GO" id="GO:0140662">
    <property type="term" value="F:ATP-dependent protein folding chaperone"/>
    <property type="evidence" value="ECO:0007669"/>
    <property type="project" value="InterPro"/>
</dbReference>
<gene>
    <name evidence="5" type="ORF">PMAYCL1PPCAC_03176</name>
</gene>
<dbReference type="Pfam" id="PF00012">
    <property type="entry name" value="HSP70"/>
    <property type="match status" value="1"/>
</dbReference>
<dbReference type="FunFam" id="3.90.640.10:FF:000029">
    <property type="entry name" value="Heat shock protein 110"/>
    <property type="match status" value="1"/>
</dbReference>
<dbReference type="PROSITE" id="PS00329">
    <property type="entry name" value="HSP70_2"/>
    <property type="match status" value="1"/>
</dbReference>
<dbReference type="PROSITE" id="PS00297">
    <property type="entry name" value="HSP70_1"/>
    <property type="match status" value="1"/>
</dbReference>
<dbReference type="Gene3D" id="3.30.30.30">
    <property type="match status" value="1"/>
</dbReference>